<comment type="caution">
    <text evidence="3">The sequence shown here is derived from an EMBL/GenBank/DDBJ whole genome shotgun (WGS) entry which is preliminary data.</text>
</comment>
<feature type="domain" description="Retrotransposon gag" evidence="2">
    <location>
        <begin position="2"/>
        <end position="68"/>
    </location>
</feature>
<dbReference type="PANTHER" id="PTHR15503:SF22">
    <property type="entry name" value="TRANSPOSON TY3-I GAG POLYPROTEIN"/>
    <property type="match status" value="1"/>
</dbReference>
<evidence type="ECO:0000259" key="2">
    <source>
        <dbReference type="Pfam" id="PF03732"/>
    </source>
</evidence>
<keyword evidence="4" id="KW-1185">Reference proteome</keyword>
<dbReference type="SUPFAM" id="SSF50630">
    <property type="entry name" value="Acid proteases"/>
    <property type="match status" value="1"/>
</dbReference>
<dbReference type="PANTHER" id="PTHR15503">
    <property type="entry name" value="LDOC1 RELATED"/>
    <property type="match status" value="1"/>
</dbReference>
<dbReference type="InterPro" id="IPR032567">
    <property type="entry name" value="RTL1-rel"/>
</dbReference>
<organism evidence="3 4">
    <name type="scientific">Riccia fluitans</name>
    <dbReference type="NCBI Taxonomy" id="41844"/>
    <lineage>
        <taxon>Eukaryota</taxon>
        <taxon>Viridiplantae</taxon>
        <taxon>Streptophyta</taxon>
        <taxon>Embryophyta</taxon>
        <taxon>Marchantiophyta</taxon>
        <taxon>Marchantiopsida</taxon>
        <taxon>Marchantiidae</taxon>
        <taxon>Marchantiales</taxon>
        <taxon>Ricciaceae</taxon>
        <taxon>Riccia</taxon>
    </lineage>
</organism>
<dbReference type="Pfam" id="PF08284">
    <property type="entry name" value="RVP_2"/>
    <property type="match status" value="1"/>
</dbReference>
<dbReference type="CDD" id="cd00303">
    <property type="entry name" value="retropepsin_like"/>
    <property type="match status" value="1"/>
</dbReference>
<dbReference type="EMBL" id="JBHFFA010000004">
    <property type="protein sequence ID" value="KAL2630557.1"/>
    <property type="molecule type" value="Genomic_DNA"/>
</dbReference>
<evidence type="ECO:0000313" key="3">
    <source>
        <dbReference type="EMBL" id="KAL2630557.1"/>
    </source>
</evidence>
<name>A0ABD1YII7_9MARC</name>
<dbReference type="Proteomes" id="UP001605036">
    <property type="component" value="Unassembled WGS sequence"/>
</dbReference>
<proteinExistence type="predicted"/>
<accession>A0ABD1YII7</accession>
<feature type="compositionally biased region" description="Basic and acidic residues" evidence="1">
    <location>
        <begin position="123"/>
        <end position="132"/>
    </location>
</feature>
<feature type="region of interest" description="Disordered" evidence="1">
    <location>
        <begin position="119"/>
        <end position="147"/>
    </location>
</feature>
<evidence type="ECO:0000313" key="4">
    <source>
        <dbReference type="Proteomes" id="UP001605036"/>
    </source>
</evidence>
<dbReference type="InterPro" id="IPR021109">
    <property type="entry name" value="Peptidase_aspartic_dom_sf"/>
</dbReference>
<reference evidence="3 4" key="1">
    <citation type="submission" date="2024-09" db="EMBL/GenBank/DDBJ databases">
        <title>Chromosome-scale assembly of Riccia fluitans.</title>
        <authorList>
            <person name="Paukszto L."/>
            <person name="Sawicki J."/>
            <person name="Karawczyk K."/>
            <person name="Piernik-Szablinska J."/>
            <person name="Szczecinska M."/>
            <person name="Mazdziarz M."/>
        </authorList>
    </citation>
    <scope>NUCLEOTIDE SEQUENCE [LARGE SCALE GENOMIC DNA]</scope>
    <source>
        <strain evidence="3">Rf_01</strain>
        <tissue evidence="3">Aerial parts of the thallus</tissue>
    </source>
</reference>
<dbReference type="AlphaFoldDB" id="A0ABD1YII7"/>
<dbReference type="Gene3D" id="2.40.70.10">
    <property type="entry name" value="Acid Proteases"/>
    <property type="match status" value="1"/>
</dbReference>
<evidence type="ECO:0000256" key="1">
    <source>
        <dbReference type="SAM" id="MobiDB-lite"/>
    </source>
</evidence>
<dbReference type="Pfam" id="PF03732">
    <property type="entry name" value="Retrotrans_gag"/>
    <property type="match status" value="1"/>
</dbReference>
<sequence length="328" mass="36825">MSWVDWKQTLLNCFMPEYQELHDGMDLVRFRQTGSLVAYVREFTSILEGLPKMDEYAKRVIFLSGLKPDAEWELFKQPTLPDTCGLLKKVDRLGMGEKEVPSARTSEISHMGNFSKKKGGFKRPWDGNKARGESSMPPAKRQHQNPRPAVAGFPLKASVARGAYFTCGETGHILKMCPKAKVNGKVSVVGRRLLEGNLEVTMRVSKQSEGLMFLKGEVANIEVSFLVDTRATHSFMSLELVGRLGLQIGMASKPIKVRFGQGKAHLTSEIATRMKVECGEGLVFEEDFIVCCLDGMEAVLGNTLFDRLKMELMQKPLRLSFKMRGKRR</sequence>
<protein>
    <recommendedName>
        <fullName evidence="2">Retrotransposon gag domain-containing protein</fullName>
    </recommendedName>
</protein>
<dbReference type="InterPro" id="IPR005162">
    <property type="entry name" value="Retrotrans_gag_dom"/>
</dbReference>
<gene>
    <name evidence="3" type="ORF">R1flu_015243</name>
</gene>